<comment type="caution">
    <text evidence="2">The sequence shown here is derived from an EMBL/GenBank/DDBJ whole genome shotgun (WGS) entry which is preliminary data.</text>
</comment>
<name>J9GAX9_9ZZZZ</name>
<feature type="region of interest" description="Disordered" evidence="1">
    <location>
        <begin position="1"/>
        <end position="38"/>
    </location>
</feature>
<reference evidence="2" key="1">
    <citation type="journal article" date="2012" name="PLoS ONE">
        <title>Gene sets for utilization of primary and secondary nutrition supplies in the distal gut of endangered iberian lynx.</title>
        <authorList>
            <person name="Alcaide M."/>
            <person name="Messina E."/>
            <person name="Richter M."/>
            <person name="Bargiela R."/>
            <person name="Peplies J."/>
            <person name="Huws S.A."/>
            <person name="Newbold C.J."/>
            <person name="Golyshin P.N."/>
            <person name="Simon M.A."/>
            <person name="Lopez G."/>
            <person name="Yakimov M.M."/>
            <person name="Ferrer M."/>
        </authorList>
    </citation>
    <scope>NUCLEOTIDE SEQUENCE</scope>
</reference>
<dbReference type="EMBL" id="AMCI01004038">
    <property type="protein sequence ID" value="EJW98937.1"/>
    <property type="molecule type" value="Genomic_DNA"/>
</dbReference>
<organism evidence="2">
    <name type="scientific">gut metagenome</name>
    <dbReference type="NCBI Taxonomy" id="749906"/>
    <lineage>
        <taxon>unclassified sequences</taxon>
        <taxon>metagenomes</taxon>
        <taxon>organismal metagenomes</taxon>
    </lineage>
</organism>
<protein>
    <submittedName>
        <fullName evidence="2">Uncharacterized protein</fullName>
    </submittedName>
</protein>
<gene>
    <name evidence="2" type="ORF">EVA_12958</name>
</gene>
<accession>J9GAX9</accession>
<evidence type="ECO:0000313" key="2">
    <source>
        <dbReference type="EMBL" id="EJW98937.1"/>
    </source>
</evidence>
<sequence>MRTAADMTNGYSTASEAGKSSATSFLKSNPRKSILSTK</sequence>
<dbReference type="AlphaFoldDB" id="J9GAX9"/>
<proteinExistence type="predicted"/>
<feature type="compositionally biased region" description="Polar residues" evidence="1">
    <location>
        <begin position="9"/>
        <end position="27"/>
    </location>
</feature>
<evidence type="ECO:0000256" key="1">
    <source>
        <dbReference type="SAM" id="MobiDB-lite"/>
    </source>
</evidence>